<keyword evidence="2 4" id="KW-0472">Membrane</keyword>
<dbReference type="PROSITE" id="PS51257">
    <property type="entry name" value="PROKAR_LIPOPROTEIN"/>
    <property type="match status" value="1"/>
</dbReference>
<evidence type="ECO:0000256" key="2">
    <source>
        <dbReference type="ARBA" id="ARBA00023136"/>
    </source>
</evidence>
<evidence type="ECO:0000313" key="7">
    <source>
        <dbReference type="EMBL" id="MBT1696851.1"/>
    </source>
</evidence>
<dbReference type="InterPro" id="IPR039567">
    <property type="entry name" value="Gly-zipper"/>
</dbReference>
<evidence type="ECO:0000256" key="3">
    <source>
        <dbReference type="ARBA" id="ARBA00023237"/>
    </source>
</evidence>
<reference evidence="7 8" key="1">
    <citation type="submission" date="2021-05" db="EMBL/GenBank/DDBJ databases">
        <title>A Polyphasic approach of four new species of the genus Ohtaekwangia: Ohtaekwangia histidinii sp. nov., Ohtaekwangia cretensis sp. nov., Ohtaekwangia indiensis sp. nov., Ohtaekwangia reichenbachii sp. nov. from diverse environment.</title>
        <authorList>
            <person name="Octaviana S."/>
        </authorList>
    </citation>
    <scope>NUCLEOTIDE SEQUENCE [LARGE SCALE GENOMIC DNA]</scope>
    <source>
        <strain evidence="7 8">PWU4</strain>
    </source>
</reference>
<feature type="domain" description="OmpA-like" evidence="6">
    <location>
        <begin position="97"/>
        <end position="215"/>
    </location>
</feature>
<dbReference type="EMBL" id="JAHESF010000006">
    <property type="protein sequence ID" value="MBT1696851.1"/>
    <property type="molecule type" value="Genomic_DNA"/>
</dbReference>
<dbReference type="InterPro" id="IPR006665">
    <property type="entry name" value="OmpA-like"/>
</dbReference>
<evidence type="ECO:0000256" key="4">
    <source>
        <dbReference type="PROSITE-ProRule" id="PRU00473"/>
    </source>
</evidence>
<dbReference type="CDD" id="cd07185">
    <property type="entry name" value="OmpA_C-like"/>
    <property type="match status" value="1"/>
</dbReference>
<dbReference type="PANTHER" id="PTHR30329:SF21">
    <property type="entry name" value="LIPOPROTEIN YIAD-RELATED"/>
    <property type="match status" value="1"/>
</dbReference>
<dbReference type="PROSITE" id="PS51123">
    <property type="entry name" value="OMPA_2"/>
    <property type="match status" value="1"/>
</dbReference>
<evidence type="ECO:0000256" key="1">
    <source>
        <dbReference type="ARBA" id="ARBA00004442"/>
    </source>
</evidence>
<dbReference type="Proteomes" id="UP001319200">
    <property type="component" value="Unassembled WGS sequence"/>
</dbReference>
<comment type="caution">
    <text evidence="7">The sequence shown here is derived from an EMBL/GenBank/DDBJ whole genome shotgun (WGS) entry which is preliminary data.</text>
</comment>
<dbReference type="PRINTS" id="PR01021">
    <property type="entry name" value="OMPADOMAIN"/>
</dbReference>
<gene>
    <name evidence="7" type="ORF">KK083_08210</name>
</gene>
<protein>
    <submittedName>
        <fullName evidence="7">OmpA family protein</fullName>
    </submittedName>
</protein>
<dbReference type="SUPFAM" id="SSF103088">
    <property type="entry name" value="OmpA-like"/>
    <property type="match status" value="1"/>
</dbReference>
<dbReference type="GO" id="GO:0009279">
    <property type="term" value="C:cell outer membrane"/>
    <property type="evidence" value="ECO:0007669"/>
    <property type="project" value="UniProtKB-SubCell"/>
</dbReference>
<dbReference type="RefSeq" id="WP_254162352.1">
    <property type="nucleotide sequence ID" value="NZ_JAHESF010000006.1"/>
</dbReference>
<dbReference type="InterPro" id="IPR006664">
    <property type="entry name" value="OMP_bac"/>
</dbReference>
<dbReference type="PRINTS" id="PR01023">
    <property type="entry name" value="NAFLGMOTY"/>
</dbReference>
<dbReference type="InterPro" id="IPR050330">
    <property type="entry name" value="Bact_OuterMem_StrucFunc"/>
</dbReference>
<name>A0AAP2DIB2_9BACT</name>
<dbReference type="PANTHER" id="PTHR30329">
    <property type="entry name" value="STATOR ELEMENT OF FLAGELLAR MOTOR COMPLEX"/>
    <property type="match status" value="1"/>
</dbReference>
<sequence>MKKISNRTGKIMSVLLAICLLLGACKNMSKSQKGTYIGAAGGAAAGAAIGKAAGNTAMGAILGAVVGGAAGYGIGRYMDKQAEELRKDLEGAEIERVGEGIKITFREGIQFPVNSSQLSAGSMTNLKDLAETLNKYKDTNILIEGHTDITGSREHNMKLSEDRAASVSKYLESLGVASKRITNEGYGPDQPVGDNNTDYGRQQNRRVEVAIFANDKLKKKAEKGELGEVSASENK</sequence>
<accession>A0AAP2DIB2</accession>
<evidence type="ECO:0000256" key="5">
    <source>
        <dbReference type="SAM" id="MobiDB-lite"/>
    </source>
</evidence>
<comment type="subcellular location">
    <subcellularLocation>
        <location evidence="1">Cell outer membrane</location>
    </subcellularLocation>
</comment>
<keyword evidence="3" id="KW-0998">Cell outer membrane</keyword>
<feature type="compositionally biased region" description="Polar residues" evidence="5">
    <location>
        <begin position="193"/>
        <end position="202"/>
    </location>
</feature>
<dbReference type="Gene3D" id="3.30.1330.60">
    <property type="entry name" value="OmpA-like domain"/>
    <property type="match status" value="1"/>
</dbReference>
<proteinExistence type="predicted"/>
<evidence type="ECO:0000259" key="6">
    <source>
        <dbReference type="PROSITE" id="PS51123"/>
    </source>
</evidence>
<dbReference type="Pfam" id="PF13488">
    <property type="entry name" value="Gly-zipper_Omp"/>
    <property type="match status" value="1"/>
</dbReference>
<keyword evidence="8" id="KW-1185">Reference proteome</keyword>
<dbReference type="Pfam" id="PF00691">
    <property type="entry name" value="OmpA"/>
    <property type="match status" value="1"/>
</dbReference>
<evidence type="ECO:0000313" key="8">
    <source>
        <dbReference type="Proteomes" id="UP001319200"/>
    </source>
</evidence>
<feature type="region of interest" description="Disordered" evidence="5">
    <location>
        <begin position="181"/>
        <end position="204"/>
    </location>
</feature>
<organism evidence="7 8">
    <name type="scientific">Chryseosolibacter histidini</name>
    <dbReference type="NCBI Taxonomy" id="2782349"/>
    <lineage>
        <taxon>Bacteria</taxon>
        <taxon>Pseudomonadati</taxon>
        <taxon>Bacteroidota</taxon>
        <taxon>Cytophagia</taxon>
        <taxon>Cytophagales</taxon>
        <taxon>Chryseotaleaceae</taxon>
        <taxon>Chryseosolibacter</taxon>
    </lineage>
</organism>
<dbReference type="AlphaFoldDB" id="A0AAP2DIB2"/>
<dbReference type="InterPro" id="IPR036737">
    <property type="entry name" value="OmpA-like_sf"/>
</dbReference>